<reference evidence="2" key="1">
    <citation type="submission" date="2023-02" db="EMBL/GenBank/DDBJ databases">
        <title>Colletotrichum kahawae CIFC_Que2 genome sequencing and assembly.</title>
        <authorList>
            <person name="Baroncelli R."/>
        </authorList>
    </citation>
    <scope>NUCLEOTIDE SEQUENCE</scope>
    <source>
        <strain evidence="2">CIFC_Que2</strain>
    </source>
</reference>
<gene>
    <name evidence="2" type="ORF">CKAH01_06489</name>
</gene>
<protein>
    <submittedName>
        <fullName evidence="2">Uncharacterized protein</fullName>
    </submittedName>
</protein>
<keyword evidence="1" id="KW-0732">Signal</keyword>
<feature type="chain" id="PRO_5041967287" evidence="1">
    <location>
        <begin position="19"/>
        <end position="60"/>
    </location>
</feature>
<feature type="signal peptide" evidence="1">
    <location>
        <begin position="1"/>
        <end position="18"/>
    </location>
</feature>
<evidence type="ECO:0000313" key="3">
    <source>
        <dbReference type="Proteomes" id="UP001281614"/>
    </source>
</evidence>
<dbReference type="Proteomes" id="UP001281614">
    <property type="component" value="Unassembled WGS sequence"/>
</dbReference>
<dbReference type="EMBL" id="VYYT01000267">
    <property type="protein sequence ID" value="KAK2751303.1"/>
    <property type="molecule type" value="Genomic_DNA"/>
</dbReference>
<evidence type="ECO:0000313" key="2">
    <source>
        <dbReference type="EMBL" id="KAK2751303.1"/>
    </source>
</evidence>
<proteinExistence type="predicted"/>
<accession>A0AAD9YAY5</accession>
<organism evidence="2 3">
    <name type="scientific">Colletotrichum kahawae</name>
    <name type="common">Coffee berry disease fungus</name>
    <dbReference type="NCBI Taxonomy" id="34407"/>
    <lineage>
        <taxon>Eukaryota</taxon>
        <taxon>Fungi</taxon>
        <taxon>Dikarya</taxon>
        <taxon>Ascomycota</taxon>
        <taxon>Pezizomycotina</taxon>
        <taxon>Sordariomycetes</taxon>
        <taxon>Hypocreomycetidae</taxon>
        <taxon>Glomerellales</taxon>
        <taxon>Glomerellaceae</taxon>
        <taxon>Colletotrichum</taxon>
        <taxon>Colletotrichum gloeosporioides species complex</taxon>
    </lineage>
</organism>
<name>A0AAD9YAY5_COLKA</name>
<comment type="caution">
    <text evidence="2">The sequence shown here is derived from an EMBL/GenBank/DDBJ whole genome shotgun (WGS) entry which is preliminary data.</text>
</comment>
<dbReference type="AlphaFoldDB" id="A0AAD9YAY5"/>
<sequence length="60" mass="6286">MKSPILLFLITSPLAVFAWTGGVYDTEAACHSGCPGDCSKKSGTFDSCSVSQSNVYCNCS</sequence>
<keyword evidence="3" id="KW-1185">Reference proteome</keyword>
<evidence type="ECO:0000256" key="1">
    <source>
        <dbReference type="SAM" id="SignalP"/>
    </source>
</evidence>